<proteinExistence type="predicted"/>
<name>A0ABT9W4B2_9BACI</name>
<dbReference type="EMBL" id="JAUSTY010000023">
    <property type="protein sequence ID" value="MDQ0168084.1"/>
    <property type="molecule type" value="Genomic_DNA"/>
</dbReference>
<dbReference type="Proteomes" id="UP001235840">
    <property type="component" value="Unassembled WGS sequence"/>
</dbReference>
<evidence type="ECO:0000256" key="1">
    <source>
        <dbReference type="SAM" id="MobiDB-lite"/>
    </source>
</evidence>
<evidence type="ECO:0000313" key="2">
    <source>
        <dbReference type="EMBL" id="MDQ0168084.1"/>
    </source>
</evidence>
<protein>
    <submittedName>
        <fullName evidence="2">Uncharacterized protein</fullName>
    </submittedName>
</protein>
<feature type="region of interest" description="Disordered" evidence="1">
    <location>
        <begin position="95"/>
        <end position="133"/>
    </location>
</feature>
<reference evidence="2 3" key="1">
    <citation type="submission" date="2023-07" db="EMBL/GenBank/DDBJ databases">
        <title>Genomic Encyclopedia of Type Strains, Phase IV (KMG-IV): sequencing the most valuable type-strain genomes for metagenomic binning, comparative biology and taxonomic classification.</title>
        <authorList>
            <person name="Goeker M."/>
        </authorList>
    </citation>
    <scope>NUCLEOTIDE SEQUENCE [LARGE SCALE GENOMIC DNA]</scope>
    <source>
        <strain evidence="2 3">DSM 12751</strain>
    </source>
</reference>
<comment type="caution">
    <text evidence="2">The sequence shown here is derived from an EMBL/GenBank/DDBJ whole genome shotgun (WGS) entry which is preliminary data.</text>
</comment>
<sequence>MGFLFGGQNANGAPPYPYNGQTPNMYNPYYLQQQGMNGFHPAGGQPLYQTPYGYNPHSFVPTASQQQPYPYMNQDPQFQGHPFHLYPDFQPNWNRYSTSSFPQPSPAYTPYPYQGASSNQLHYDESTPNNVTT</sequence>
<dbReference type="RefSeq" id="WP_307397546.1">
    <property type="nucleotide sequence ID" value="NZ_BAAADK010000015.1"/>
</dbReference>
<feature type="compositionally biased region" description="Polar residues" evidence="1">
    <location>
        <begin position="115"/>
        <end position="133"/>
    </location>
</feature>
<organism evidence="2 3">
    <name type="scientific">Caldalkalibacillus horti</name>
    <dbReference type="NCBI Taxonomy" id="77523"/>
    <lineage>
        <taxon>Bacteria</taxon>
        <taxon>Bacillati</taxon>
        <taxon>Bacillota</taxon>
        <taxon>Bacilli</taxon>
        <taxon>Bacillales</taxon>
        <taxon>Bacillaceae</taxon>
        <taxon>Caldalkalibacillus</taxon>
    </lineage>
</organism>
<feature type="region of interest" description="Disordered" evidence="1">
    <location>
        <begin position="57"/>
        <end position="81"/>
    </location>
</feature>
<keyword evidence="3" id="KW-1185">Reference proteome</keyword>
<evidence type="ECO:0000313" key="3">
    <source>
        <dbReference type="Proteomes" id="UP001235840"/>
    </source>
</evidence>
<gene>
    <name evidence="2" type="ORF">J2S11_004014</name>
</gene>
<accession>A0ABT9W4B2</accession>